<protein>
    <submittedName>
        <fullName evidence="2">Cytitidyltransferase</fullName>
    </submittedName>
</protein>
<proteinExistence type="predicted"/>
<evidence type="ECO:0000259" key="1">
    <source>
        <dbReference type="Pfam" id="PF01467"/>
    </source>
</evidence>
<dbReference type="SUPFAM" id="SSF52374">
    <property type="entry name" value="Nucleotidylyl transferase"/>
    <property type="match status" value="1"/>
</dbReference>
<feature type="domain" description="Cytidyltransferase-like" evidence="1">
    <location>
        <begin position="6"/>
        <end position="120"/>
    </location>
</feature>
<dbReference type="RefSeq" id="YP_010669599.1">
    <property type="nucleotide sequence ID" value="NC_070961.1"/>
</dbReference>
<dbReference type="InterPro" id="IPR014729">
    <property type="entry name" value="Rossmann-like_a/b/a_fold"/>
</dbReference>
<dbReference type="GO" id="GO:0016740">
    <property type="term" value="F:transferase activity"/>
    <property type="evidence" value="ECO:0007669"/>
    <property type="project" value="UniProtKB-KW"/>
</dbReference>
<dbReference type="KEGG" id="vg:77945782"/>
<dbReference type="GeneID" id="77945782"/>
<accession>A0A873WDI6</accession>
<organism evidence="2 3">
    <name type="scientific">Synechococcus phage S-H9-1</name>
    <dbReference type="NCBI Taxonomy" id="2783674"/>
    <lineage>
        <taxon>Viruses</taxon>
        <taxon>Duplodnaviria</taxon>
        <taxon>Heunggongvirae</taxon>
        <taxon>Uroviricota</taxon>
        <taxon>Caudoviricetes</taxon>
        <taxon>Pantevenvirales</taxon>
        <taxon>Kyanoviridae</taxon>
        <taxon>Scyllavirus</taxon>
        <taxon>Scyllavirus aitchnine</taxon>
    </lineage>
</organism>
<dbReference type="Proteomes" id="UP000663288">
    <property type="component" value="Segment"/>
</dbReference>
<keyword evidence="2" id="KW-0808">Transferase</keyword>
<sequence length="185" mass="21552">MKRVVFTWGRFNPPTIGHKKLLDNTARIARYWGGDFFIYATQTHKKPKDPLKFERKVEWMRQMFPEYANNIIYDPNVNTFIVLLQKLQVEYDEVIWVAGSDRVPKYKEILENYNGKEFYYHTYHCVSAGTRDPDAEGAAGMSASKMRDAAKDIRTKDFEKGIPNSLSSKKKMQLMKEVRNGMGLP</sequence>
<evidence type="ECO:0000313" key="2">
    <source>
        <dbReference type="EMBL" id="QPB08183.1"/>
    </source>
</evidence>
<dbReference type="EMBL" id="MW117966">
    <property type="protein sequence ID" value="QPB08183.1"/>
    <property type="molecule type" value="Genomic_DNA"/>
</dbReference>
<dbReference type="InterPro" id="IPR004821">
    <property type="entry name" value="Cyt_trans-like"/>
</dbReference>
<keyword evidence="3" id="KW-1185">Reference proteome</keyword>
<reference evidence="2" key="1">
    <citation type="submission" date="2020-10" db="EMBL/GenBank/DDBJ databases">
        <title>The Isolation and Genome Sequence of a Novel Cyanophage S-H9-1 from the Yellow Sea, China.</title>
        <authorList>
            <person name="Jiang T."/>
        </authorList>
    </citation>
    <scope>NUCLEOTIDE SEQUENCE</scope>
</reference>
<dbReference type="Gene3D" id="3.40.50.620">
    <property type="entry name" value="HUPs"/>
    <property type="match status" value="1"/>
</dbReference>
<name>A0A873WDI6_9CAUD</name>
<evidence type="ECO:0000313" key="3">
    <source>
        <dbReference type="Proteomes" id="UP000663288"/>
    </source>
</evidence>
<dbReference type="Pfam" id="PF01467">
    <property type="entry name" value="CTP_transf_like"/>
    <property type="match status" value="1"/>
</dbReference>